<accession>A0ABM5WSD0</accession>
<proteinExistence type="predicted"/>
<dbReference type="Proteomes" id="UP000065533">
    <property type="component" value="Chromosome"/>
</dbReference>
<protein>
    <submittedName>
        <fullName evidence="1">Uncharacterized protein</fullName>
    </submittedName>
</protein>
<dbReference type="RefSeq" id="WP_058383879.1">
    <property type="nucleotide sequence ID" value="NZ_CP013661.2"/>
</dbReference>
<evidence type="ECO:0000313" key="2">
    <source>
        <dbReference type="Proteomes" id="UP000065533"/>
    </source>
</evidence>
<gene>
    <name evidence="1" type="ORF">AUO94_00425</name>
</gene>
<sequence length="188" mass="22093">MDIEQAKELNEQKRNEMLLKILEEEYGIDRDRVTDFLYKMIESMPFEYYDKRALNSLKHGMNMKTILPCKLQRCVHSKYCVIHQSENTSHIEIGSPCRLEIEQYLQITEGLDRQYASREFMPNTDVLVDYIMATVKSDRNRRLIALEGGFMERPGVSRLNNKGLSLGYRYWGSTRSKVKKAIDKLNVE</sequence>
<name>A0ABM5WSD0_9BACL</name>
<keyword evidence="2" id="KW-1185">Reference proteome</keyword>
<dbReference type="EMBL" id="CP013661">
    <property type="protein sequence ID" value="ALS77199.1"/>
    <property type="molecule type" value="Genomic_DNA"/>
</dbReference>
<reference evidence="1" key="1">
    <citation type="submission" date="2016-01" db="EMBL/GenBank/DDBJ databases">
        <title>Complete genome of Planococcus kocurri type strain.</title>
        <authorList>
            <person name="See-Too W.S."/>
        </authorList>
    </citation>
    <scope>NUCLEOTIDE SEQUENCE [LARGE SCALE GENOMIC DNA]</scope>
    <source>
        <strain evidence="1">ATCC 43650</strain>
    </source>
</reference>
<organism evidence="1 2">
    <name type="scientific">Planococcus kocurii</name>
    <dbReference type="NCBI Taxonomy" id="1374"/>
    <lineage>
        <taxon>Bacteria</taxon>
        <taxon>Bacillati</taxon>
        <taxon>Bacillota</taxon>
        <taxon>Bacilli</taxon>
        <taxon>Bacillales</taxon>
        <taxon>Caryophanaceae</taxon>
        <taxon>Planococcus</taxon>
    </lineage>
</organism>
<evidence type="ECO:0000313" key="1">
    <source>
        <dbReference type="EMBL" id="ALS77199.1"/>
    </source>
</evidence>